<sequence>MVVLKNSDMLSAILKPHSDEEVWCFPRFYLPHAEPPKQQLVCPPDTHTITNQSLCVLFLTDAFFLSVTRTMSLFLPPLPDNRLKSSISHVLPRHLSRIPSSSHASSSVLLKTNPLITLWELWEGWSTEIILGYHSTFLVLDSDPEAPDGCTIIPRCYLFHRFSLRPEAAAIPVSVLTWIPILGLHGTH</sequence>
<proteinExistence type="predicted"/>
<comment type="caution">
    <text evidence="1">The sequence shown here is derived from an EMBL/GenBank/DDBJ whole genome shotgun (WGS) entry which is preliminary data.</text>
</comment>
<gene>
    <name evidence="1" type="ORF">BT62DRAFT_1071163</name>
</gene>
<evidence type="ECO:0000313" key="2">
    <source>
        <dbReference type="Proteomes" id="UP000812287"/>
    </source>
</evidence>
<dbReference type="RefSeq" id="XP_043045464.1">
    <property type="nucleotide sequence ID" value="XM_043178731.1"/>
</dbReference>
<evidence type="ECO:0000313" key="1">
    <source>
        <dbReference type="EMBL" id="KAG7451964.1"/>
    </source>
</evidence>
<dbReference type="EMBL" id="MU250524">
    <property type="protein sequence ID" value="KAG7451964.1"/>
    <property type="molecule type" value="Genomic_DNA"/>
</dbReference>
<organism evidence="1 2">
    <name type="scientific">Guyanagaster necrorhizus</name>
    <dbReference type="NCBI Taxonomy" id="856835"/>
    <lineage>
        <taxon>Eukaryota</taxon>
        <taxon>Fungi</taxon>
        <taxon>Dikarya</taxon>
        <taxon>Basidiomycota</taxon>
        <taxon>Agaricomycotina</taxon>
        <taxon>Agaricomycetes</taxon>
        <taxon>Agaricomycetidae</taxon>
        <taxon>Agaricales</taxon>
        <taxon>Marasmiineae</taxon>
        <taxon>Physalacriaceae</taxon>
        <taxon>Guyanagaster</taxon>
    </lineage>
</organism>
<dbReference type="AlphaFoldDB" id="A0A9P7W4H5"/>
<dbReference type="Proteomes" id="UP000812287">
    <property type="component" value="Unassembled WGS sequence"/>
</dbReference>
<dbReference type="GeneID" id="66101025"/>
<accession>A0A9P7W4H5</accession>
<protein>
    <submittedName>
        <fullName evidence="1">Uncharacterized protein</fullName>
    </submittedName>
</protein>
<reference evidence="1" key="1">
    <citation type="submission" date="2020-11" db="EMBL/GenBank/DDBJ databases">
        <title>Adaptations for nitrogen fixation in a non-lichenized fungal sporocarp promotes dispersal by wood-feeding termites.</title>
        <authorList>
            <consortium name="DOE Joint Genome Institute"/>
            <person name="Koch R.A."/>
            <person name="Yoon G."/>
            <person name="Arayal U."/>
            <person name="Lail K."/>
            <person name="Amirebrahimi M."/>
            <person name="Labutti K."/>
            <person name="Lipzen A."/>
            <person name="Riley R."/>
            <person name="Barry K."/>
            <person name="Henrissat B."/>
            <person name="Grigoriev I.V."/>
            <person name="Herr J.R."/>
            <person name="Aime M.C."/>
        </authorList>
    </citation>
    <scope>NUCLEOTIDE SEQUENCE</scope>
    <source>
        <strain evidence="1">MCA 3950</strain>
    </source>
</reference>
<keyword evidence="2" id="KW-1185">Reference proteome</keyword>
<name>A0A9P7W4H5_9AGAR</name>